<accession>A0A6J6ZMS8</accession>
<reference evidence="1" key="1">
    <citation type="submission" date="2020-05" db="EMBL/GenBank/DDBJ databases">
        <authorList>
            <person name="Chiriac C."/>
            <person name="Salcher M."/>
            <person name="Ghai R."/>
            <person name="Kavagutti S V."/>
        </authorList>
    </citation>
    <scope>NUCLEOTIDE SEQUENCE</scope>
</reference>
<dbReference type="Gene3D" id="3.40.50.11660">
    <property type="entry name" value="Glycosyl transferase family 10, C-terminal domain"/>
    <property type="match status" value="1"/>
</dbReference>
<name>A0A6J6ZMS8_9ZZZZ</name>
<protein>
    <submittedName>
        <fullName evidence="1">Unannotated protein</fullName>
    </submittedName>
</protein>
<organism evidence="1">
    <name type="scientific">freshwater metagenome</name>
    <dbReference type="NCBI Taxonomy" id="449393"/>
    <lineage>
        <taxon>unclassified sequences</taxon>
        <taxon>metagenomes</taxon>
        <taxon>ecological metagenomes</taxon>
    </lineage>
</organism>
<evidence type="ECO:0000313" key="1">
    <source>
        <dbReference type="EMBL" id="CAB4823051.1"/>
    </source>
</evidence>
<gene>
    <name evidence="1" type="ORF">UFOPK3167_00411</name>
</gene>
<proteinExistence type="predicted"/>
<dbReference type="InterPro" id="IPR038577">
    <property type="entry name" value="GT10-like_C_sf"/>
</dbReference>
<sequence>MLFVLETVSIVGSADTGMADRSDPSKSPSLYDHLERLGYQLTSDTNGLFLISFNHDARSYRRFIKNGGKAASAVLIRLEPDAVFPAQYGPRIEKKYGLIISPGSRIDYLNKSFFVGWPYQYHLNPAKPERNDPSLQSILENSGFDKRFNLETWIQRPSNIVMIAGNKVSPTKSANYKLRRNLVRYLPPGFIQVYGPLWDSSLKTKLGYRFWLAIFTIKNGYFPNLVGIYGNLLRNYPAVQGAVEDKHHLLQQSKFSLVIENSNSFVSEKIFDSILNGAIPIYVGPNLQDVGLPIELGIKSIGNPKEIISELDNFDNARALAILTEMKHFIRSQYFRENWTSEFVWDRVSKEIHSYFTKLRSCS</sequence>
<dbReference type="AlphaFoldDB" id="A0A6J6ZMS8"/>
<dbReference type="SUPFAM" id="SSF53756">
    <property type="entry name" value="UDP-Glycosyltransferase/glycogen phosphorylase"/>
    <property type="match status" value="1"/>
</dbReference>
<dbReference type="EMBL" id="CAFABF010000011">
    <property type="protein sequence ID" value="CAB4823051.1"/>
    <property type="molecule type" value="Genomic_DNA"/>
</dbReference>